<keyword evidence="2" id="KW-1185">Reference proteome</keyword>
<organism evidence="1 2">
    <name type="scientific">Clathrus columnatus</name>
    <dbReference type="NCBI Taxonomy" id="1419009"/>
    <lineage>
        <taxon>Eukaryota</taxon>
        <taxon>Fungi</taxon>
        <taxon>Dikarya</taxon>
        <taxon>Basidiomycota</taxon>
        <taxon>Agaricomycotina</taxon>
        <taxon>Agaricomycetes</taxon>
        <taxon>Phallomycetidae</taxon>
        <taxon>Phallales</taxon>
        <taxon>Clathraceae</taxon>
        <taxon>Clathrus</taxon>
    </lineage>
</organism>
<accession>A0AAV5A7J7</accession>
<sequence length="160" mass="18107">MASSLPVIHSVVNLLKSILDLIEKAVEAKALLLSTSEHCEKLLSVLERIPAIFIVLPAVQEQLSNVERCLREMERNLAFVITAGTVSQWISLLSTTKKIEMWEGKLRRSFEVLDLTFNVQIAATAVETRNLQREVHNLLRELAMEQKITQAAVKNARYLK</sequence>
<dbReference type="EMBL" id="BPWL01000005">
    <property type="protein sequence ID" value="GJJ10592.1"/>
    <property type="molecule type" value="Genomic_DNA"/>
</dbReference>
<name>A0AAV5A7J7_9AGAM</name>
<dbReference type="Proteomes" id="UP001050691">
    <property type="component" value="Unassembled WGS sequence"/>
</dbReference>
<protein>
    <submittedName>
        <fullName evidence="1">Uncharacterized protein</fullName>
    </submittedName>
</protein>
<evidence type="ECO:0000313" key="1">
    <source>
        <dbReference type="EMBL" id="GJJ10592.1"/>
    </source>
</evidence>
<dbReference type="AlphaFoldDB" id="A0AAV5A7J7"/>
<proteinExistence type="predicted"/>
<comment type="caution">
    <text evidence="1">The sequence shown here is derived from an EMBL/GenBank/DDBJ whole genome shotgun (WGS) entry which is preliminary data.</text>
</comment>
<gene>
    <name evidence="1" type="ORF">Clacol_004819</name>
</gene>
<reference evidence="1" key="1">
    <citation type="submission" date="2021-10" db="EMBL/GenBank/DDBJ databases">
        <title>De novo Genome Assembly of Clathrus columnatus (Basidiomycota, Fungi) Using Illumina and Nanopore Sequence Data.</title>
        <authorList>
            <person name="Ogiso-Tanaka E."/>
            <person name="Itagaki H."/>
            <person name="Hosoya T."/>
            <person name="Hosaka K."/>
        </authorList>
    </citation>
    <scope>NUCLEOTIDE SEQUENCE</scope>
    <source>
        <strain evidence="1">MO-923</strain>
    </source>
</reference>
<evidence type="ECO:0000313" key="2">
    <source>
        <dbReference type="Proteomes" id="UP001050691"/>
    </source>
</evidence>